<name>A0A2P6REN1_ROSCH</name>
<comment type="caution">
    <text evidence="2">The sequence shown here is derived from an EMBL/GenBank/DDBJ whole genome shotgun (WGS) entry which is preliminary data.</text>
</comment>
<dbReference type="InterPro" id="IPR003871">
    <property type="entry name" value="RFA1B/D_OB_1st"/>
</dbReference>
<reference evidence="2 3" key="1">
    <citation type="journal article" date="2018" name="Nat. Genet.">
        <title>The Rosa genome provides new insights in the design of modern roses.</title>
        <authorList>
            <person name="Bendahmane M."/>
        </authorList>
    </citation>
    <scope>NUCLEOTIDE SEQUENCE [LARGE SCALE GENOMIC DNA]</scope>
    <source>
        <strain evidence="3">cv. Old Blush</strain>
    </source>
</reference>
<evidence type="ECO:0000313" key="2">
    <source>
        <dbReference type="EMBL" id="PRQ44878.1"/>
    </source>
</evidence>
<protein>
    <recommendedName>
        <fullName evidence="1">Replication protein A 70 kDa DNA-binding subunit B/D first OB fold domain-containing protein</fullName>
    </recommendedName>
</protein>
<evidence type="ECO:0000259" key="1">
    <source>
        <dbReference type="Pfam" id="PF02721"/>
    </source>
</evidence>
<gene>
    <name evidence="2" type="ORF">RchiOBHm_Chr3g0484061</name>
</gene>
<dbReference type="Gene3D" id="2.40.50.140">
    <property type="entry name" value="Nucleic acid-binding proteins"/>
    <property type="match status" value="1"/>
</dbReference>
<keyword evidence="3" id="KW-1185">Reference proteome</keyword>
<sequence length="72" mass="8531">MNPNNCENKMDVFIHEMEPYKSEYKIRVRISRVWRAKQYNTDKNDGLHSVLIDEKGDAIQLFMQLSVNLTTL</sequence>
<dbReference type="EMBL" id="PDCK01000041">
    <property type="protein sequence ID" value="PRQ44878.1"/>
    <property type="molecule type" value="Genomic_DNA"/>
</dbReference>
<dbReference type="InterPro" id="IPR012340">
    <property type="entry name" value="NA-bd_OB-fold"/>
</dbReference>
<accession>A0A2P6REN1</accession>
<organism evidence="2 3">
    <name type="scientific">Rosa chinensis</name>
    <name type="common">China rose</name>
    <dbReference type="NCBI Taxonomy" id="74649"/>
    <lineage>
        <taxon>Eukaryota</taxon>
        <taxon>Viridiplantae</taxon>
        <taxon>Streptophyta</taxon>
        <taxon>Embryophyta</taxon>
        <taxon>Tracheophyta</taxon>
        <taxon>Spermatophyta</taxon>
        <taxon>Magnoliopsida</taxon>
        <taxon>eudicotyledons</taxon>
        <taxon>Gunneridae</taxon>
        <taxon>Pentapetalae</taxon>
        <taxon>rosids</taxon>
        <taxon>fabids</taxon>
        <taxon>Rosales</taxon>
        <taxon>Rosaceae</taxon>
        <taxon>Rosoideae</taxon>
        <taxon>Rosoideae incertae sedis</taxon>
        <taxon>Rosa</taxon>
    </lineage>
</organism>
<dbReference type="Pfam" id="PF02721">
    <property type="entry name" value="DUF223"/>
    <property type="match status" value="1"/>
</dbReference>
<dbReference type="Proteomes" id="UP000238479">
    <property type="component" value="Chromosome 3"/>
</dbReference>
<dbReference type="Gramene" id="PRQ44878">
    <property type="protein sequence ID" value="PRQ44878"/>
    <property type="gene ID" value="RchiOBHm_Chr3g0484061"/>
</dbReference>
<dbReference type="AlphaFoldDB" id="A0A2P6REN1"/>
<evidence type="ECO:0000313" key="3">
    <source>
        <dbReference type="Proteomes" id="UP000238479"/>
    </source>
</evidence>
<proteinExistence type="predicted"/>
<feature type="domain" description="Replication protein A 70 kDa DNA-binding subunit B/D first OB fold" evidence="1">
    <location>
        <begin position="13"/>
        <end position="62"/>
    </location>
</feature>